<dbReference type="Gene3D" id="3.40.50.300">
    <property type="entry name" value="P-loop containing nucleotide triphosphate hydrolases"/>
    <property type="match status" value="1"/>
</dbReference>
<evidence type="ECO:0000313" key="3">
    <source>
        <dbReference type="Proteomes" id="UP000824366"/>
    </source>
</evidence>
<feature type="domain" description="ATPase AAA-type core" evidence="1">
    <location>
        <begin position="32"/>
        <end position="107"/>
    </location>
</feature>
<protein>
    <recommendedName>
        <fullName evidence="1">ATPase AAA-type core domain-containing protein</fullName>
    </recommendedName>
</protein>
<evidence type="ECO:0000259" key="1">
    <source>
        <dbReference type="Pfam" id="PF13304"/>
    </source>
</evidence>
<dbReference type="InterPro" id="IPR051396">
    <property type="entry name" value="Bact_Antivir_Def_Nuclease"/>
</dbReference>
<reference evidence="2 3" key="1">
    <citation type="journal article" date="2021" name="Microbiol. Spectr.">
        <title>A Single Bacterium Capable of Oxidation and Reduction of Iron at Circumneutral pH.</title>
        <authorList>
            <person name="Kato S."/>
            <person name="Ohkuma M."/>
        </authorList>
    </citation>
    <scope>NUCLEOTIDE SEQUENCE [LARGE SCALE GENOMIC DNA]</scope>
    <source>
        <strain evidence="2 3">MIZ03</strain>
    </source>
</reference>
<name>A0ABM7ML68_9BURK</name>
<keyword evidence="3" id="KW-1185">Reference proteome</keyword>
<evidence type="ECO:0000313" key="2">
    <source>
        <dbReference type="EMBL" id="BCO27018.1"/>
    </source>
</evidence>
<proteinExistence type="predicted"/>
<dbReference type="Proteomes" id="UP000824366">
    <property type="component" value="Chromosome"/>
</dbReference>
<dbReference type="InterPro" id="IPR027417">
    <property type="entry name" value="P-loop_NTPase"/>
</dbReference>
<dbReference type="Pfam" id="PF13304">
    <property type="entry name" value="AAA_21"/>
    <property type="match status" value="1"/>
</dbReference>
<dbReference type="PANTHER" id="PTHR43581:SF4">
    <property type="entry name" value="ATP_GTP PHOSPHATASE"/>
    <property type="match status" value="1"/>
</dbReference>
<sequence>MSSVKAVYGTIEIFVDFDENKSEYISVNVKTQSIEVPLDTIGTGLLQVIQIFAYIEYFSPKIVLLDEPDAHIHPTKQKYLAAELAKKTAENPELKIVFSTHSRYILDALEGQANVAHFQEGKAFNNVRNSSILIDIGAADSDYLFGKKNLRFIIATEDKVDDISAKKEFLKKFLLANGVLEDQFVLHSYEGCSKVHFAKILEGFVSKHIPGVRVILHIDRDQKTDSDNEFVKLRDDCIRDGIALFITKYQEIESYFCLPKHLNIACEIPIEKAKEKYSEWIAELDEKTRDKLTNFILRDRPALGKNKDGKSDIKQINAQVDEWLVTNKEFFTPGKELLGKAKKFLQDNKKNPNDILKISDGLICDDFQQTFHSLEINQQVE</sequence>
<organism evidence="2 3">
    <name type="scientific">Rhodoferax lithotrophicus</name>
    <dbReference type="NCBI Taxonomy" id="2798804"/>
    <lineage>
        <taxon>Bacteria</taxon>
        <taxon>Pseudomonadati</taxon>
        <taxon>Pseudomonadota</taxon>
        <taxon>Betaproteobacteria</taxon>
        <taxon>Burkholderiales</taxon>
        <taxon>Comamonadaceae</taxon>
        <taxon>Rhodoferax</taxon>
    </lineage>
</organism>
<accession>A0ABM7ML68</accession>
<dbReference type="InterPro" id="IPR003959">
    <property type="entry name" value="ATPase_AAA_core"/>
</dbReference>
<dbReference type="PANTHER" id="PTHR43581">
    <property type="entry name" value="ATP/GTP PHOSPHATASE"/>
    <property type="match status" value="1"/>
</dbReference>
<dbReference type="SUPFAM" id="SSF52540">
    <property type="entry name" value="P-loop containing nucleoside triphosphate hydrolases"/>
    <property type="match status" value="1"/>
</dbReference>
<dbReference type="EMBL" id="AP024238">
    <property type="protein sequence ID" value="BCO27018.1"/>
    <property type="molecule type" value="Genomic_DNA"/>
</dbReference>
<gene>
    <name evidence="2" type="ORF">MIZ03_1905</name>
</gene>